<reference evidence="1 2" key="1">
    <citation type="submission" date="2020-08" db="EMBL/GenBank/DDBJ databases">
        <title>Cohnella phylogeny.</title>
        <authorList>
            <person name="Dunlap C."/>
        </authorList>
    </citation>
    <scope>NUCLEOTIDE SEQUENCE [LARGE SCALE GENOMIC DNA]</scope>
    <source>
        <strain evidence="1 2">DSM 25239</strain>
    </source>
</reference>
<dbReference type="AlphaFoldDB" id="A0A841TV28"/>
<sequence>MRKLFIAFVVLVLLVAGAAVGAYYYVAPSEPLDLAYEEVPLESRALDMVRNLTPELTLSEVDVDNLSKKQLAANPEYQPGVTVTGARFRLEGGLLAADVNVKWKERVPLGLHILYRLKWESPNLVAEVQEAKLKDVALPEGTVGDVTIPLQDELPKLLKIEDVRTEDGKIVVRFRRPTLQELRSLLS</sequence>
<evidence type="ECO:0000313" key="1">
    <source>
        <dbReference type="EMBL" id="MBB6689841.1"/>
    </source>
</evidence>
<name>A0A841TV28_9BACL</name>
<accession>A0A841TV28</accession>
<evidence type="ECO:0000313" key="2">
    <source>
        <dbReference type="Proteomes" id="UP000553776"/>
    </source>
</evidence>
<dbReference type="EMBL" id="JACJVR010000002">
    <property type="protein sequence ID" value="MBB6689841.1"/>
    <property type="molecule type" value="Genomic_DNA"/>
</dbReference>
<gene>
    <name evidence="1" type="ORF">H7B90_00355</name>
</gene>
<organism evidence="1 2">
    <name type="scientific">Cohnella xylanilytica</name>
    <dbReference type="NCBI Taxonomy" id="557555"/>
    <lineage>
        <taxon>Bacteria</taxon>
        <taxon>Bacillati</taxon>
        <taxon>Bacillota</taxon>
        <taxon>Bacilli</taxon>
        <taxon>Bacillales</taxon>
        <taxon>Paenibacillaceae</taxon>
        <taxon>Cohnella</taxon>
    </lineage>
</organism>
<keyword evidence="2" id="KW-1185">Reference proteome</keyword>
<proteinExistence type="predicted"/>
<protein>
    <recommendedName>
        <fullName evidence="3">DUF2140 family protein</fullName>
    </recommendedName>
</protein>
<dbReference type="RefSeq" id="WP_185133876.1">
    <property type="nucleotide sequence ID" value="NZ_JACJVR010000002.1"/>
</dbReference>
<dbReference type="Proteomes" id="UP000553776">
    <property type="component" value="Unassembled WGS sequence"/>
</dbReference>
<evidence type="ECO:0008006" key="3">
    <source>
        <dbReference type="Google" id="ProtNLM"/>
    </source>
</evidence>
<comment type="caution">
    <text evidence="1">The sequence shown here is derived from an EMBL/GenBank/DDBJ whole genome shotgun (WGS) entry which is preliminary data.</text>
</comment>